<dbReference type="Gene3D" id="3.30.70.270">
    <property type="match status" value="1"/>
</dbReference>
<keyword evidence="2" id="KW-0548">Nucleotidyltransferase</keyword>
<keyword evidence="3" id="KW-1185">Reference proteome</keyword>
<dbReference type="RefSeq" id="WP_379892117.1">
    <property type="nucleotide sequence ID" value="NZ_CBCSCT010000022.1"/>
</dbReference>
<dbReference type="EMBL" id="JBHSQV010000013">
    <property type="protein sequence ID" value="MFC5985359.1"/>
    <property type="molecule type" value="Genomic_DNA"/>
</dbReference>
<evidence type="ECO:0000259" key="1">
    <source>
        <dbReference type="Pfam" id="PF00990"/>
    </source>
</evidence>
<dbReference type="Proteomes" id="UP001596250">
    <property type="component" value="Unassembled WGS sequence"/>
</dbReference>
<keyword evidence="2" id="KW-0808">Transferase</keyword>
<evidence type="ECO:0000313" key="2">
    <source>
        <dbReference type="EMBL" id="MFC5985359.1"/>
    </source>
</evidence>
<dbReference type="SUPFAM" id="SSF55073">
    <property type="entry name" value="Nucleotide cyclase"/>
    <property type="match status" value="1"/>
</dbReference>
<dbReference type="InterPro" id="IPR043128">
    <property type="entry name" value="Rev_trsase/Diguanyl_cyclase"/>
</dbReference>
<sequence length="84" mass="9603">MISFGFTCLLWRNNRSRIHQGRLIESHCSRLERRNKQLAVITVSSGVAQLTRRSPDAVNRGYDMADQALYKAKNNGRNRVKIAS</sequence>
<accession>A0ABW1IK50</accession>
<dbReference type="EC" id="2.7.7.65" evidence="2"/>
<reference evidence="3" key="1">
    <citation type="journal article" date="2019" name="Int. J. Syst. Evol. Microbiol.">
        <title>The Global Catalogue of Microorganisms (GCM) 10K type strain sequencing project: providing services to taxonomists for standard genome sequencing and annotation.</title>
        <authorList>
            <consortium name="The Broad Institute Genomics Platform"/>
            <consortium name="The Broad Institute Genome Sequencing Center for Infectious Disease"/>
            <person name="Wu L."/>
            <person name="Ma J."/>
        </authorList>
    </citation>
    <scope>NUCLEOTIDE SEQUENCE [LARGE SCALE GENOMIC DNA]</scope>
    <source>
        <strain evidence="3">CCM 8749</strain>
    </source>
</reference>
<evidence type="ECO:0000313" key="3">
    <source>
        <dbReference type="Proteomes" id="UP001596250"/>
    </source>
</evidence>
<name>A0ABW1IK50_9BACL</name>
<organism evidence="2 3">
    <name type="scientific">Marinicrinis lubricantis</name>
    <dbReference type="NCBI Taxonomy" id="2086470"/>
    <lineage>
        <taxon>Bacteria</taxon>
        <taxon>Bacillati</taxon>
        <taxon>Bacillota</taxon>
        <taxon>Bacilli</taxon>
        <taxon>Bacillales</taxon>
        <taxon>Paenibacillaceae</taxon>
    </lineage>
</organism>
<protein>
    <submittedName>
        <fullName evidence="2">Diguanylate cyclase domain-containing protein</fullName>
        <ecNumber evidence="2">2.7.7.65</ecNumber>
    </submittedName>
</protein>
<dbReference type="GO" id="GO:0052621">
    <property type="term" value="F:diguanylate cyclase activity"/>
    <property type="evidence" value="ECO:0007669"/>
    <property type="project" value="UniProtKB-EC"/>
</dbReference>
<dbReference type="InterPro" id="IPR029787">
    <property type="entry name" value="Nucleotide_cyclase"/>
</dbReference>
<gene>
    <name evidence="2" type="ORF">ACFPXP_02635</name>
</gene>
<comment type="caution">
    <text evidence="2">The sequence shown here is derived from an EMBL/GenBank/DDBJ whole genome shotgun (WGS) entry which is preliminary data.</text>
</comment>
<dbReference type="Pfam" id="PF00990">
    <property type="entry name" value="GGDEF"/>
    <property type="match status" value="1"/>
</dbReference>
<feature type="domain" description="GGDEF" evidence="1">
    <location>
        <begin position="19"/>
        <end position="79"/>
    </location>
</feature>
<proteinExistence type="predicted"/>
<dbReference type="InterPro" id="IPR000160">
    <property type="entry name" value="GGDEF_dom"/>
</dbReference>